<name>A0ABD6CP15_9EURY</name>
<proteinExistence type="predicted"/>
<dbReference type="SUPFAM" id="SSF53850">
    <property type="entry name" value="Periplasmic binding protein-like II"/>
    <property type="match status" value="1"/>
</dbReference>
<evidence type="ECO:0000256" key="1">
    <source>
        <dbReference type="SAM" id="MobiDB-lite"/>
    </source>
</evidence>
<feature type="compositionally biased region" description="Gly residues" evidence="1">
    <location>
        <begin position="36"/>
        <end position="60"/>
    </location>
</feature>
<reference evidence="2 3" key="1">
    <citation type="journal article" date="2019" name="Int. J. Syst. Evol. Microbiol.">
        <title>The Global Catalogue of Microorganisms (GCM) 10K type strain sequencing project: providing services to taxonomists for standard genome sequencing and annotation.</title>
        <authorList>
            <consortium name="The Broad Institute Genomics Platform"/>
            <consortium name="The Broad Institute Genome Sequencing Center for Infectious Disease"/>
            <person name="Wu L."/>
            <person name="Ma J."/>
        </authorList>
    </citation>
    <scope>NUCLEOTIDE SEQUENCE [LARGE SCALE GENOMIC DNA]</scope>
    <source>
        <strain evidence="2 3">CGMCC 1.12121</strain>
    </source>
</reference>
<comment type="caution">
    <text evidence="2">The sequence shown here is derived from an EMBL/GenBank/DDBJ whole genome shotgun (WGS) entry which is preliminary data.</text>
</comment>
<dbReference type="EMBL" id="JBHUDK010000010">
    <property type="protein sequence ID" value="MFD1599753.1"/>
    <property type="molecule type" value="Genomic_DNA"/>
</dbReference>
<dbReference type="RefSeq" id="WP_256420620.1">
    <property type="nucleotide sequence ID" value="NZ_JANHDI010000004.1"/>
</dbReference>
<dbReference type="InterPro" id="IPR006311">
    <property type="entry name" value="TAT_signal"/>
</dbReference>
<dbReference type="Gene3D" id="3.40.190.10">
    <property type="entry name" value="Periplasmic binding protein-like II"/>
    <property type="match status" value="1"/>
</dbReference>
<dbReference type="PROSITE" id="PS51318">
    <property type="entry name" value="TAT"/>
    <property type="match status" value="1"/>
</dbReference>
<dbReference type="PROSITE" id="PS51257">
    <property type="entry name" value="PROKAR_LIPOPROTEIN"/>
    <property type="match status" value="1"/>
</dbReference>
<evidence type="ECO:0000313" key="2">
    <source>
        <dbReference type="EMBL" id="MFD1599753.1"/>
    </source>
</evidence>
<gene>
    <name evidence="2" type="ORF">ACFSBX_12385</name>
</gene>
<dbReference type="AlphaFoldDB" id="A0ABD6CP15"/>
<keyword evidence="3" id="KW-1185">Reference proteome</keyword>
<organism evidence="2 3">
    <name type="scientific">Halobellus rarus</name>
    <dbReference type="NCBI Taxonomy" id="1126237"/>
    <lineage>
        <taxon>Archaea</taxon>
        <taxon>Methanobacteriati</taxon>
        <taxon>Methanobacteriota</taxon>
        <taxon>Stenosarchaea group</taxon>
        <taxon>Halobacteria</taxon>
        <taxon>Halobacteriales</taxon>
        <taxon>Haloferacaceae</taxon>
        <taxon>Halobellus</taxon>
    </lineage>
</organism>
<sequence>MPREERPIRSVSRINRRKFIKATGASAVAATLAGCTSGGDGGGDSGGDSDGGGDSSGDSGGDSDGDSGGDSGGSDDLTTVSFATPPVGMPVNIVMEYYLAENDLIQPRFEEDGYQLDYELTFEDATLFASGQIDMGTVSWVEDARLGVEQDQQLVTFGNIEGVVSTPWVEVGGPYDPDETGSVQASLDKIVDEGARFGIPGWAAGAVPHLQNIIQEKYGYNLAQDGGDFNVQTTDRGTMPQLTLRGDLATAVHSASSAGLTEIVNGELKPLLWIWNDYLEEGWGRPPLVSLSTRLDFAEENPEVLLNMINMWSEGLNYVQDNIPEIAEDPAGQETLEAESQEEARFLMDLFSGNEVEQIQSLSRSALYSEVGLDEQSVEDARSVMNVMEDLGQVPSGWQDHLTFMTVSDLEEMV</sequence>
<dbReference type="InterPro" id="IPR019546">
    <property type="entry name" value="TAT_signal_bac_arc"/>
</dbReference>
<dbReference type="Proteomes" id="UP001597085">
    <property type="component" value="Unassembled WGS sequence"/>
</dbReference>
<protein>
    <submittedName>
        <fullName evidence="2">Twin-arginine translocation signal domain-containing protein</fullName>
    </submittedName>
</protein>
<accession>A0ABD6CP15</accession>
<feature type="region of interest" description="Disordered" evidence="1">
    <location>
        <begin position="33"/>
        <end position="85"/>
    </location>
</feature>
<dbReference type="NCBIfam" id="TIGR01409">
    <property type="entry name" value="TAT_signal_seq"/>
    <property type="match status" value="1"/>
</dbReference>
<evidence type="ECO:0000313" key="3">
    <source>
        <dbReference type="Proteomes" id="UP001597085"/>
    </source>
</evidence>